<accession>A0A0F9DSA3</accession>
<dbReference type="GO" id="GO:0006396">
    <property type="term" value="P:RNA processing"/>
    <property type="evidence" value="ECO:0007669"/>
    <property type="project" value="InterPro"/>
</dbReference>
<proteinExistence type="predicted"/>
<dbReference type="InterPro" id="IPR001247">
    <property type="entry name" value="ExoRNase_PH_dom1"/>
</dbReference>
<organism evidence="5">
    <name type="scientific">marine sediment metagenome</name>
    <dbReference type="NCBI Taxonomy" id="412755"/>
    <lineage>
        <taxon>unclassified sequences</taxon>
        <taxon>metagenomes</taxon>
        <taxon>ecological metagenomes</taxon>
    </lineage>
</organism>
<name>A0A0F9DSA3_9ZZZZ</name>
<feature type="domain" description="Exoribonuclease phosphorolytic" evidence="2">
    <location>
        <begin position="315"/>
        <end position="409"/>
    </location>
</feature>
<dbReference type="Pfam" id="PF01138">
    <property type="entry name" value="RNase_PH"/>
    <property type="match status" value="1"/>
</dbReference>
<protein>
    <recommendedName>
        <fullName evidence="6">Xylose isomerase</fullName>
    </recommendedName>
</protein>
<dbReference type="Gene3D" id="3.20.20.150">
    <property type="entry name" value="Divalent-metal-dependent TIM barrel enzymes"/>
    <property type="match status" value="1"/>
</dbReference>
<reference evidence="5" key="1">
    <citation type="journal article" date="2015" name="Nature">
        <title>Complex archaea that bridge the gap between prokaryotes and eukaryotes.</title>
        <authorList>
            <person name="Spang A."/>
            <person name="Saw J.H."/>
            <person name="Jorgensen S.L."/>
            <person name="Zaremba-Niedzwiedzka K."/>
            <person name="Martijn J."/>
            <person name="Lind A.E."/>
            <person name="van Eijk R."/>
            <person name="Schleper C."/>
            <person name="Guy L."/>
            <person name="Ettema T.J."/>
        </authorList>
    </citation>
    <scope>NUCLEOTIDE SEQUENCE</scope>
</reference>
<dbReference type="GO" id="GO:0003723">
    <property type="term" value="F:RNA binding"/>
    <property type="evidence" value="ECO:0007669"/>
    <property type="project" value="UniProtKB-KW"/>
</dbReference>
<feature type="non-terminal residue" evidence="5">
    <location>
        <position position="413"/>
    </location>
</feature>
<feature type="domain" description="Xylose isomerase-like TIM barrel" evidence="3">
    <location>
        <begin position="116"/>
        <end position="228"/>
    </location>
</feature>
<evidence type="ECO:0000313" key="5">
    <source>
        <dbReference type="EMBL" id="KKL20546.1"/>
    </source>
</evidence>
<dbReference type="InterPro" id="IPR020568">
    <property type="entry name" value="Ribosomal_Su5_D2-typ_SF"/>
</dbReference>
<dbReference type="GO" id="GO:0004654">
    <property type="term" value="F:polyribonucleotide nucleotidyltransferase activity"/>
    <property type="evidence" value="ECO:0007669"/>
    <property type="project" value="InterPro"/>
</dbReference>
<dbReference type="PANTHER" id="PTHR11252:SF0">
    <property type="entry name" value="POLYRIBONUCLEOTIDE NUCLEOTIDYLTRANSFERASE 1, MITOCHONDRIAL"/>
    <property type="match status" value="1"/>
</dbReference>
<evidence type="ECO:0000259" key="2">
    <source>
        <dbReference type="Pfam" id="PF01138"/>
    </source>
</evidence>
<dbReference type="EMBL" id="LAZR01038055">
    <property type="protein sequence ID" value="KKL20546.1"/>
    <property type="molecule type" value="Genomic_DNA"/>
</dbReference>
<dbReference type="Pfam" id="PF01261">
    <property type="entry name" value="AP_endonuc_2"/>
    <property type="match status" value="1"/>
</dbReference>
<dbReference type="InterPro" id="IPR012162">
    <property type="entry name" value="PNPase"/>
</dbReference>
<gene>
    <name evidence="5" type="ORF">LCGC14_2454390</name>
</gene>
<evidence type="ECO:0000256" key="1">
    <source>
        <dbReference type="ARBA" id="ARBA00022884"/>
    </source>
</evidence>
<keyword evidence="1" id="KW-0694">RNA-binding</keyword>
<dbReference type="AlphaFoldDB" id="A0A0F9DSA3"/>
<dbReference type="Gene3D" id="3.30.230.70">
    <property type="entry name" value="GHMP Kinase, N-terminal domain"/>
    <property type="match status" value="1"/>
</dbReference>
<dbReference type="GO" id="GO:0005829">
    <property type="term" value="C:cytosol"/>
    <property type="evidence" value="ECO:0007669"/>
    <property type="project" value="TreeGrafter"/>
</dbReference>
<dbReference type="InterPro" id="IPR013022">
    <property type="entry name" value="Xyl_isomerase-like_TIM-brl"/>
</dbReference>
<dbReference type="InterPro" id="IPR015848">
    <property type="entry name" value="PNPase_PH_RNA-bd_bac/org-type"/>
</dbReference>
<dbReference type="InterPro" id="IPR036237">
    <property type="entry name" value="Xyl_isomerase-like_sf"/>
</dbReference>
<sequence>MLNRALITRRRMCGALLAGPFALSSIPGARGEQPEAFHLDYLLASSMFGTISLAEILPACRAMGRRLIDIWPRVHGNQWEQIVARGDEAFEALLSEHKVRVGMLTRFDLGAFGLQEIMPWMKRFGTTRVVTGCFQQQSGLQGSELKVAVRKFVEQMKPHVAAAEEAGVTIAVENHAGSLISSSDAIRYLAEFSSSENLGIALAPYHLPQDARLIARLIEDIGPKMVHFYAWQHGDGCIAGLTKQEELKQLPGKIERNQALSTLKADAVAEHCPENVEDPTYTPAQVGTAVYKLEGNVQRQLILDGIRPDGRKPDEVRPLTVEVGVLPRTHGSALFARGETQALVTTTLGTPRDQQVVDGLLEEFKKPFMLHYNFPPFSVGEIRPIRGPGRREIGHGALAEKSIQTVMPSTDEF</sequence>
<evidence type="ECO:0000259" key="3">
    <source>
        <dbReference type="Pfam" id="PF01261"/>
    </source>
</evidence>
<dbReference type="InterPro" id="IPR027408">
    <property type="entry name" value="PNPase/RNase_PH_dom_sf"/>
</dbReference>
<dbReference type="InterPro" id="IPR036456">
    <property type="entry name" value="PNPase_PH_RNA-bd_sf"/>
</dbReference>
<dbReference type="Pfam" id="PF03726">
    <property type="entry name" value="PNPase"/>
    <property type="match status" value="1"/>
</dbReference>
<dbReference type="SUPFAM" id="SSF51658">
    <property type="entry name" value="Xylose isomerase-like"/>
    <property type="match status" value="1"/>
</dbReference>
<evidence type="ECO:0008006" key="6">
    <source>
        <dbReference type="Google" id="ProtNLM"/>
    </source>
</evidence>
<dbReference type="GO" id="GO:0006402">
    <property type="term" value="P:mRNA catabolic process"/>
    <property type="evidence" value="ECO:0007669"/>
    <property type="project" value="InterPro"/>
</dbReference>
<dbReference type="SUPFAM" id="SSF54211">
    <property type="entry name" value="Ribosomal protein S5 domain 2-like"/>
    <property type="match status" value="1"/>
</dbReference>
<dbReference type="GO" id="GO:0000175">
    <property type="term" value="F:3'-5'-RNA exonuclease activity"/>
    <property type="evidence" value="ECO:0007669"/>
    <property type="project" value="TreeGrafter"/>
</dbReference>
<comment type="caution">
    <text evidence="5">The sequence shown here is derived from an EMBL/GenBank/DDBJ whole genome shotgun (WGS) entry which is preliminary data.</text>
</comment>
<feature type="domain" description="Polyribonucleotide nucleotidyltransferase RNA-binding" evidence="4">
    <location>
        <begin position="251"/>
        <end position="312"/>
    </location>
</feature>
<dbReference type="SUPFAM" id="SSF46915">
    <property type="entry name" value="Polynucleotide phosphorylase/guanosine pentaphosphate synthase (PNPase/GPSI), domain 3"/>
    <property type="match status" value="1"/>
</dbReference>
<dbReference type="PANTHER" id="PTHR11252">
    <property type="entry name" value="POLYRIBONUCLEOTIDE NUCLEOTIDYLTRANSFERASE"/>
    <property type="match status" value="1"/>
</dbReference>
<evidence type="ECO:0000259" key="4">
    <source>
        <dbReference type="Pfam" id="PF03726"/>
    </source>
</evidence>